<dbReference type="EMBL" id="JAULUE010002048">
    <property type="protein sequence ID" value="KAK5910066.1"/>
    <property type="molecule type" value="Genomic_DNA"/>
</dbReference>
<organism evidence="1 2">
    <name type="scientific">Champsocephalus esox</name>
    <name type="common">pike icefish</name>
    <dbReference type="NCBI Taxonomy" id="159716"/>
    <lineage>
        <taxon>Eukaryota</taxon>
        <taxon>Metazoa</taxon>
        <taxon>Chordata</taxon>
        <taxon>Craniata</taxon>
        <taxon>Vertebrata</taxon>
        <taxon>Euteleostomi</taxon>
        <taxon>Actinopterygii</taxon>
        <taxon>Neopterygii</taxon>
        <taxon>Teleostei</taxon>
        <taxon>Neoteleostei</taxon>
        <taxon>Acanthomorphata</taxon>
        <taxon>Eupercaria</taxon>
        <taxon>Perciformes</taxon>
        <taxon>Notothenioidei</taxon>
        <taxon>Channichthyidae</taxon>
        <taxon>Champsocephalus</taxon>
    </lineage>
</organism>
<protein>
    <submittedName>
        <fullName evidence="1">Uncharacterized protein</fullName>
    </submittedName>
</protein>
<gene>
    <name evidence="1" type="ORF">CesoFtcFv8_003936</name>
</gene>
<proteinExistence type="predicted"/>
<keyword evidence="2" id="KW-1185">Reference proteome</keyword>
<evidence type="ECO:0000313" key="2">
    <source>
        <dbReference type="Proteomes" id="UP001335648"/>
    </source>
</evidence>
<sequence length="80" mass="8775">MSCCGLDGCCAPGPFGPFLTQKTKLGSVCHLSLHLSILLSGRSAFTQLRSDPKACLISLKIPTTVGWILFYPWFNQSERE</sequence>
<name>A0AAN8CTN9_9TELE</name>
<comment type="caution">
    <text evidence="1">The sequence shown here is derived from an EMBL/GenBank/DDBJ whole genome shotgun (WGS) entry which is preliminary data.</text>
</comment>
<dbReference type="AlphaFoldDB" id="A0AAN8CTN9"/>
<dbReference type="Proteomes" id="UP001335648">
    <property type="component" value="Unassembled WGS sequence"/>
</dbReference>
<evidence type="ECO:0000313" key="1">
    <source>
        <dbReference type="EMBL" id="KAK5910066.1"/>
    </source>
</evidence>
<accession>A0AAN8CTN9</accession>
<reference evidence="1 2" key="1">
    <citation type="journal article" date="2023" name="Mol. Biol. Evol.">
        <title>Genomics of Secondarily Temperate Adaptation in the Only Non-Antarctic Icefish.</title>
        <authorList>
            <person name="Rivera-Colon A.G."/>
            <person name="Rayamajhi N."/>
            <person name="Minhas B.F."/>
            <person name="Madrigal G."/>
            <person name="Bilyk K.T."/>
            <person name="Yoon V."/>
            <person name="Hune M."/>
            <person name="Gregory S."/>
            <person name="Cheng C.H.C."/>
            <person name="Catchen J.M."/>
        </authorList>
    </citation>
    <scope>NUCLEOTIDE SEQUENCE [LARGE SCALE GENOMIC DNA]</scope>
    <source>
        <strain evidence="1">JC2023a</strain>
    </source>
</reference>